<reference evidence="9" key="1">
    <citation type="submission" date="2016-02" db="EMBL/GenBank/DDBJ databases">
        <authorList>
            <person name="Holder M.E."/>
            <person name="Ajami N.J."/>
            <person name="Petrosino J.F."/>
        </authorList>
    </citation>
    <scope>NUCLEOTIDE SEQUENCE [LARGE SCALE GENOMIC DNA]</scope>
    <source>
        <strain evidence="9">CCUG 45958</strain>
    </source>
</reference>
<dbReference type="PANTHER" id="PTHR32322:SF18">
    <property type="entry name" value="S-ADENOSYLMETHIONINE_S-ADENOSYLHOMOCYSTEINE TRANSPORTER"/>
    <property type="match status" value="1"/>
</dbReference>
<dbReference type="Proteomes" id="UP000069241">
    <property type="component" value="Chromosome"/>
</dbReference>
<dbReference type="SUPFAM" id="SSF103481">
    <property type="entry name" value="Multidrug resistance efflux transporter EmrE"/>
    <property type="match status" value="2"/>
</dbReference>
<feature type="domain" description="EamA" evidence="7">
    <location>
        <begin position="14"/>
        <end position="144"/>
    </location>
</feature>
<dbReference type="Pfam" id="PF00892">
    <property type="entry name" value="EamA"/>
    <property type="match status" value="2"/>
</dbReference>
<keyword evidence="3 6" id="KW-0812">Transmembrane</keyword>
<keyword evidence="4 6" id="KW-1133">Transmembrane helix</keyword>
<dbReference type="InterPro" id="IPR050638">
    <property type="entry name" value="AA-Vitamin_Transporters"/>
</dbReference>
<evidence type="ECO:0000313" key="8">
    <source>
        <dbReference type="EMBL" id="AMD90184.1"/>
    </source>
</evidence>
<evidence type="ECO:0000256" key="2">
    <source>
        <dbReference type="ARBA" id="ARBA00022475"/>
    </source>
</evidence>
<organism evidence="8 9">
    <name type="scientific">Desulfovibrio fairfieldensis</name>
    <dbReference type="NCBI Taxonomy" id="44742"/>
    <lineage>
        <taxon>Bacteria</taxon>
        <taxon>Pseudomonadati</taxon>
        <taxon>Thermodesulfobacteriota</taxon>
        <taxon>Desulfovibrionia</taxon>
        <taxon>Desulfovibrionales</taxon>
        <taxon>Desulfovibrionaceae</taxon>
        <taxon>Desulfovibrio</taxon>
    </lineage>
</organism>
<evidence type="ECO:0000256" key="3">
    <source>
        <dbReference type="ARBA" id="ARBA00022692"/>
    </source>
</evidence>
<dbReference type="AlphaFoldDB" id="A0A120KN67"/>
<dbReference type="PANTHER" id="PTHR32322">
    <property type="entry name" value="INNER MEMBRANE TRANSPORTER"/>
    <property type="match status" value="1"/>
</dbReference>
<feature type="transmembrane region" description="Helical" evidence="6">
    <location>
        <begin position="133"/>
        <end position="156"/>
    </location>
</feature>
<dbReference type="InterPro" id="IPR037185">
    <property type="entry name" value="EmrE-like"/>
</dbReference>
<evidence type="ECO:0000259" key="7">
    <source>
        <dbReference type="Pfam" id="PF00892"/>
    </source>
</evidence>
<evidence type="ECO:0000256" key="5">
    <source>
        <dbReference type="ARBA" id="ARBA00023136"/>
    </source>
</evidence>
<evidence type="ECO:0000313" key="9">
    <source>
        <dbReference type="Proteomes" id="UP000069241"/>
    </source>
</evidence>
<keyword evidence="5 6" id="KW-0472">Membrane</keyword>
<protein>
    <submittedName>
        <fullName evidence="8">Transporter</fullName>
    </submittedName>
</protein>
<feature type="transmembrane region" description="Helical" evidence="6">
    <location>
        <begin position="162"/>
        <end position="179"/>
    </location>
</feature>
<dbReference type="InterPro" id="IPR000620">
    <property type="entry name" value="EamA_dom"/>
</dbReference>
<evidence type="ECO:0000256" key="4">
    <source>
        <dbReference type="ARBA" id="ARBA00022989"/>
    </source>
</evidence>
<name>A0A120KN67_9BACT</name>
<dbReference type="KEGG" id="dfi:AXF13_08640"/>
<proteinExistence type="predicted"/>
<dbReference type="GO" id="GO:0005886">
    <property type="term" value="C:plasma membrane"/>
    <property type="evidence" value="ECO:0007669"/>
    <property type="project" value="UniProtKB-SubCell"/>
</dbReference>
<feature type="transmembrane region" description="Helical" evidence="6">
    <location>
        <begin position="247"/>
        <end position="269"/>
    </location>
</feature>
<gene>
    <name evidence="8" type="ORF">AXF13_08640</name>
</gene>
<feature type="transmembrane region" description="Helical" evidence="6">
    <location>
        <begin position="101"/>
        <end position="121"/>
    </location>
</feature>
<keyword evidence="9" id="KW-1185">Reference proteome</keyword>
<accession>A0A120KN67</accession>
<evidence type="ECO:0000256" key="6">
    <source>
        <dbReference type="SAM" id="Phobius"/>
    </source>
</evidence>
<feature type="transmembrane region" description="Helical" evidence="6">
    <location>
        <begin position="39"/>
        <end position="57"/>
    </location>
</feature>
<comment type="subcellular location">
    <subcellularLocation>
        <location evidence="1">Cell membrane</location>
        <topology evidence="1">Multi-pass membrane protein</topology>
    </subcellularLocation>
</comment>
<feature type="transmembrane region" description="Helical" evidence="6">
    <location>
        <begin position="191"/>
        <end position="208"/>
    </location>
</feature>
<feature type="transmembrane region" description="Helical" evidence="6">
    <location>
        <begin position="275"/>
        <end position="294"/>
    </location>
</feature>
<feature type="transmembrane region" description="Helical" evidence="6">
    <location>
        <begin position="69"/>
        <end position="89"/>
    </location>
</feature>
<dbReference type="EMBL" id="CP014229">
    <property type="protein sequence ID" value="AMD90184.1"/>
    <property type="molecule type" value="Genomic_DNA"/>
</dbReference>
<dbReference type="STRING" id="44742.AXF13_08640"/>
<keyword evidence="2" id="KW-1003">Cell membrane</keyword>
<feature type="transmembrane region" description="Helical" evidence="6">
    <location>
        <begin position="12"/>
        <end position="33"/>
    </location>
</feature>
<feature type="domain" description="EamA" evidence="7">
    <location>
        <begin position="159"/>
        <end position="294"/>
    </location>
</feature>
<feature type="transmembrane region" description="Helical" evidence="6">
    <location>
        <begin position="220"/>
        <end position="240"/>
    </location>
</feature>
<sequence length="320" mass="35190">MNRRRQAVGKFYGLLALTAAIWGIQPLFIKLAVREITPVSLTVVRFVLISATIFLIMRWRHRTPLLPPLSALFPLFCMGVCGVAVNNVAQFTGLQYSTVGNATLIASTTPAVTALLAVLFLRERLLPIQWLGIVISLLGVLVLISKGSLAILLRISFNYGDLLFFFAQLGWAAYMLIGFRVMHHLSALGTTAWAGVFGALTTLVYGLITDELHYAPLSPAGIAYMAYIIWMGGVCAMVFWNLGVKMVGASLAAVFLNIMPLVGVAAGVIVLDEDFYWQECFGAGGILSGVYLLTQARQILHRRNVRRRAHYRAARQRMQA</sequence>
<evidence type="ECO:0000256" key="1">
    <source>
        <dbReference type="ARBA" id="ARBA00004651"/>
    </source>
</evidence>